<dbReference type="SUPFAM" id="SSF55729">
    <property type="entry name" value="Acyl-CoA N-acyltransferases (Nat)"/>
    <property type="match status" value="1"/>
</dbReference>
<gene>
    <name evidence="4" type="ORF">FDA94_17640</name>
</gene>
<dbReference type="OrthoDB" id="3174529at2"/>
<dbReference type="Pfam" id="PF00583">
    <property type="entry name" value="Acetyltransf_1"/>
    <property type="match status" value="1"/>
</dbReference>
<evidence type="ECO:0000313" key="5">
    <source>
        <dbReference type="Proteomes" id="UP000308705"/>
    </source>
</evidence>
<dbReference type="EMBL" id="SZQA01000016">
    <property type="protein sequence ID" value="TKK87330.1"/>
    <property type="molecule type" value="Genomic_DNA"/>
</dbReference>
<keyword evidence="2" id="KW-0012">Acyltransferase</keyword>
<organism evidence="4 5">
    <name type="scientific">Herbidospora galbida</name>
    <dbReference type="NCBI Taxonomy" id="2575442"/>
    <lineage>
        <taxon>Bacteria</taxon>
        <taxon>Bacillati</taxon>
        <taxon>Actinomycetota</taxon>
        <taxon>Actinomycetes</taxon>
        <taxon>Streptosporangiales</taxon>
        <taxon>Streptosporangiaceae</taxon>
        <taxon>Herbidospora</taxon>
    </lineage>
</organism>
<evidence type="ECO:0000259" key="3">
    <source>
        <dbReference type="PROSITE" id="PS51186"/>
    </source>
</evidence>
<dbReference type="InterPro" id="IPR016181">
    <property type="entry name" value="Acyl_CoA_acyltransferase"/>
</dbReference>
<sequence length="271" mass="29307">MTWVLSDDVTAFPGDAEDWLLRDPVRNTVPLTVLRGLRSGVFGDGILCGWFVEDDEIAGAMLHTPPYPLLLGAVPVGALGSLARELIALDRAIPGISAPLEVADAFTRVWWRPETFRRSERLYRLTTLAPHGTPGFSRTATAADRDHLVSWFRAFQTEAHVDRDADPTPLVSARTNREELVYWYDGGSPVSMAAFSQPIAGMSRIGPVYTPPELRGRGYGSAVTHAATAAAQAAGASEVLLFTDLSNPTSNSIYQKLGYVPVGDYASVSFA</sequence>
<dbReference type="InterPro" id="IPR000182">
    <property type="entry name" value="GNAT_dom"/>
</dbReference>
<comment type="caution">
    <text evidence="4">The sequence shown here is derived from an EMBL/GenBank/DDBJ whole genome shotgun (WGS) entry which is preliminary data.</text>
</comment>
<name>A0A4U3MEZ5_9ACTN</name>
<evidence type="ECO:0000256" key="2">
    <source>
        <dbReference type="ARBA" id="ARBA00023315"/>
    </source>
</evidence>
<dbReference type="RefSeq" id="WP_137248169.1">
    <property type="nucleotide sequence ID" value="NZ_SZQA01000016.1"/>
</dbReference>
<dbReference type="Proteomes" id="UP000308705">
    <property type="component" value="Unassembled WGS sequence"/>
</dbReference>
<dbReference type="AlphaFoldDB" id="A0A4U3MEZ5"/>
<dbReference type="GO" id="GO:0016747">
    <property type="term" value="F:acyltransferase activity, transferring groups other than amino-acyl groups"/>
    <property type="evidence" value="ECO:0007669"/>
    <property type="project" value="InterPro"/>
</dbReference>
<proteinExistence type="predicted"/>
<dbReference type="Gene3D" id="3.40.630.30">
    <property type="match status" value="1"/>
</dbReference>
<keyword evidence="1 4" id="KW-0808">Transferase</keyword>
<dbReference type="InterPro" id="IPR050832">
    <property type="entry name" value="Bact_Acetyltransf"/>
</dbReference>
<keyword evidence="5" id="KW-1185">Reference proteome</keyword>
<feature type="domain" description="N-acetyltransferase" evidence="3">
    <location>
        <begin position="135"/>
        <end position="271"/>
    </location>
</feature>
<reference evidence="4 5" key="1">
    <citation type="submission" date="2019-04" db="EMBL/GenBank/DDBJ databases">
        <title>Herbidospora sp. NEAU-GS14.nov., a novel actinomycete isolated from soil.</title>
        <authorList>
            <person name="Han L."/>
        </authorList>
    </citation>
    <scope>NUCLEOTIDE SEQUENCE [LARGE SCALE GENOMIC DNA]</scope>
    <source>
        <strain evidence="4 5">NEAU-GS14</strain>
    </source>
</reference>
<dbReference type="PANTHER" id="PTHR43877">
    <property type="entry name" value="AMINOALKYLPHOSPHONATE N-ACETYLTRANSFERASE-RELATED-RELATED"/>
    <property type="match status" value="1"/>
</dbReference>
<protein>
    <submittedName>
        <fullName evidence="4">GNAT family N-acetyltransferase</fullName>
    </submittedName>
</protein>
<dbReference type="PROSITE" id="PS51186">
    <property type="entry name" value="GNAT"/>
    <property type="match status" value="1"/>
</dbReference>
<evidence type="ECO:0000313" key="4">
    <source>
        <dbReference type="EMBL" id="TKK87330.1"/>
    </source>
</evidence>
<accession>A0A4U3MEZ5</accession>
<evidence type="ECO:0000256" key="1">
    <source>
        <dbReference type="ARBA" id="ARBA00022679"/>
    </source>
</evidence>